<comment type="similarity">
    <text evidence="1">Belongs to the UPF0065 (bug) family.</text>
</comment>
<dbReference type="CDD" id="cd07012">
    <property type="entry name" value="PBP2_Bug_TTT"/>
    <property type="match status" value="1"/>
</dbReference>
<name>A0ABS4GL01_9BACL</name>
<organism evidence="4 5">
    <name type="scientific">Ammoniphilus resinae</name>
    <dbReference type="NCBI Taxonomy" id="861532"/>
    <lineage>
        <taxon>Bacteria</taxon>
        <taxon>Bacillati</taxon>
        <taxon>Bacillota</taxon>
        <taxon>Bacilli</taxon>
        <taxon>Bacillales</taxon>
        <taxon>Paenibacillaceae</taxon>
        <taxon>Aneurinibacillus group</taxon>
        <taxon>Ammoniphilus</taxon>
    </lineage>
</organism>
<dbReference type="PANTHER" id="PTHR42928:SF3">
    <property type="entry name" value="UPF0065 PROTEIN YFLP"/>
    <property type="match status" value="1"/>
</dbReference>
<gene>
    <name evidence="4" type="ORF">J2Z37_000940</name>
</gene>
<reference evidence="4 5" key="1">
    <citation type="submission" date="2021-03" db="EMBL/GenBank/DDBJ databases">
        <title>Genomic Encyclopedia of Type Strains, Phase IV (KMG-IV): sequencing the most valuable type-strain genomes for metagenomic binning, comparative biology and taxonomic classification.</title>
        <authorList>
            <person name="Goeker M."/>
        </authorList>
    </citation>
    <scope>NUCLEOTIDE SEQUENCE [LARGE SCALE GENOMIC DNA]</scope>
    <source>
        <strain evidence="4 5">DSM 24738</strain>
    </source>
</reference>
<dbReference type="Gene3D" id="3.40.190.150">
    <property type="entry name" value="Bordetella uptake gene, domain 1"/>
    <property type="match status" value="1"/>
</dbReference>
<feature type="compositionally biased region" description="Basic and acidic residues" evidence="2">
    <location>
        <begin position="39"/>
        <end position="53"/>
    </location>
</feature>
<dbReference type="InterPro" id="IPR042100">
    <property type="entry name" value="Bug_dom1"/>
</dbReference>
<feature type="region of interest" description="Disordered" evidence="2">
    <location>
        <begin position="28"/>
        <end position="71"/>
    </location>
</feature>
<protein>
    <submittedName>
        <fullName evidence="4">Tricarboxylic transport membrane protein</fullName>
    </submittedName>
</protein>
<evidence type="ECO:0000313" key="5">
    <source>
        <dbReference type="Proteomes" id="UP001519343"/>
    </source>
</evidence>
<dbReference type="InterPro" id="IPR005064">
    <property type="entry name" value="BUG"/>
</dbReference>
<dbReference type="EMBL" id="JAGGKT010000002">
    <property type="protein sequence ID" value="MBP1930943.1"/>
    <property type="molecule type" value="Genomic_DNA"/>
</dbReference>
<evidence type="ECO:0000256" key="1">
    <source>
        <dbReference type="ARBA" id="ARBA00006987"/>
    </source>
</evidence>
<dbReference type="Gene3D" id="3.40.190.10">
    <property type="entry name" value="Periplasmic binding protein-like II"/>
    <property type="match status" value="1"/>
</dbReference>
<evidence type="ECO:0000313" key="4">
    <source>
        <dbReference type="EMBL" id="MBP1930943.1"/>
    </source>
</evidence>
<dbReference type="PIRSF" id="PIRSF017082">
    <property type="entry name" value="YflP"/>
    <property type="match status" value="1"/>
</dbReference>
<evidence type="ECO:0000256" key="3">
    <source>
        <dbReference type="SAM" id="SignalP"/>
    </source>
</evidence>
<dbReference type="Proteomes" id="UP001519343">
    <property type="component" value="Unassembled WGS sequence"/>
</dbReference>
<evidence type="ECO:0000256" key="2">
    <source>
        <dbReference type="SAM" id="MobiDB-lite"/>
    </source>
</evidence>
<dbReference type="PROSITE" id="PS51257">
    <property type="entry name" value="PROKAR_LIPOPROTEIN"/>
    <property type="match status" value="1"/>
</dbReference>
<sequence length="366" mass="39210">MMMLKKKSWAMVLLTGILSLSLTACGGGGGTAPATSDPKPAENKASAPKEEAKPAPAPAPTSTYPEKPITVIAPSGAGGGLDIASRTMIKALADTGLVKQSMSVENKPGGGQAVGLAEFVTKDPKNEHKLNVMSPPLIINNLRKEGNSPHSFRDMTPLARLYSDYEVIAVKSESKYQDLKSLMDDIEANPDKVTVVGGSGPGSQDHLNVMFLADAVGIEPKSIKYISYDGGGEAMTALLGDNGDVLTSDTAGLGDFVKAGKVRVLGVSAPERLDGEFKDIPTYKEQGFDVEYYNWRGVFGVKDMSPEVVKYWDETLKSLSGSEEWKKVGETSGWVPGHLGAEEFKAFLEEQETMFKKILESLEMLK</sequence>
<comment type="caution">
    <text evidence="4">The sequence shown here is derived from an EMBL/GenBank/DDBJ whole genome shotgun (WGS) entry which is preliminary data.</text>
</comment>
<dbReference type="Pfam" id="PF03401">
    <property type="entry name" value="TctC"/>
    <property type="match status" value="1"/>
</dbReference>
<dbReference type="PANTHER" id="PTHR42928">
    <property type="entry name" value="TRICARBOXYLATE-BINDING PROTEIN"/>
    <property type="match status" value="1"/>
</dbReference>
<keyword evidence="5" id="KW-1185">Reference proteome</keyword>
<proteinExistence type="inferred from homology"/>
<feature type="chain" id="PRO_5047290555" evidence="3">
    <location>
        <begin position="27"/>
        <end position="366"/>
    </location>
</feature>
<feature type="signal peptide" evidence="3">
    <location>
        <begin position="1"/>
        <end position="26"/>
    </location>
</feature>
<accession>A0ABS4GL01</accession>
<keyword evidence="3" id="KW-0732">Signal</keyword>
<dbReference type="SUPFAM" id="SSF53850">
    <property type="entry name" value="Periplasmic binding protein-like II"/>
    <property type="match status" value="1"/>
</dbReference>